<dbReference type="Pfam" id="PF08645">
    <property type="entry name" value="PNK3P"/>
    <property type="match status" value="1"/>
</dbReference>
<protein>
    <recommendedName>
        <fullName evidence="3">D,D-heptose 1,7-bisphosphate phosphatase</fullName>
    </recommendedName>
</protein>
<dbReference type="Gene3D" id="3.40.50.1000">
    <property type="entry name" value="HAD superfamily/HAD-like"/>
    <property type="match status" value="1"/>
</dbReference>
<evidence type="ECO:0000256" key="1">
    <source>
        <dbReference type="SAM" id="MobiDB-lite"/>
    </source>
</evidence>
<feature type="compositionally biased region" description="Low complexity" evidence="1">
    <location>
        <begin position="70"/>
        <end position="88"/>
    </location>
</feature>
<sequence length="323" mass="34928">MRIRDGRESRGTAASAARAMAPSDAPRNVRAALSVTPRSALPSGLQPSRWGWRASRIPCSTSPACTSSEVASPHRASRSSPSSSPAVSDSRHASRNEIKRVRSPVSSSPIRVSRRGTDPASIYLRARQLGGQMQPVDGAKPSASSPFSLRPLRETRQPVNERNPEIRLYIFDADDTLRRTTVPGKPCPHRPGEWELLGGVRERLSSMNWGEGGAHVGIASNQDQVAYGHLTEETCRGMLEDLVEAATGARLPDACIRFCPHALEVDCECRKPAPGMLHDIMRHFGVSAAETLFVGNAPSDQEAARRAGVGFAWAWDFFGAETG</sequence>
<feature type="compositionally biased region" description="Basic and acidic residues" evidence="1">
    <location>
        <begin position="1"/>
        <end position="10"/>
    </location>
</feature>
<dbReference type="EMBL" id="CADCTV010001141">
    <property type="protein sequence ID" value="CAA9381814.1"/>
    <property type="molecule type" value="Genomic_DNA"/>
</dbReference>
<dbReference type="PANTHER" id="PTHR42891">
    <property type="entry name" value="D-GLYCERO-BETA-D-MANNO-HEPTOSE-1,7-BISPHOSPHATE 7-PHOSPHATASE"/>
    <property type="match status" value="1"/>
</dbReference>
<organism evidence="2">
    <name type="scientific">uncultured Gemmatimonadota bacterium</name>
    <dbReference type="NCBI Taxonomy" id="203437"/>
    <lineage>
        <taxon>Bacteria</taxon>
        <taxon>Pseudomonadati</taxon>
        <taxon>Gemmatimonadota</taxon>
        <taxon>environmental samples</taxon>
    </lineage>
</organism>
<dbReference type="InterPro" id="IPR023214">
    <property type="entry name" value="HAD_sf"/>
</dbReference>
<name>A0A6J4N9A7_9BACT</name>
<dbReference type="InterPro" id="IPR004446">
    <property type="entry name" value="Heptose_bisP_phosphatase"/>
</dbReference>
<dbReference type="InterPro" id="IPR013954">
    <property type="entry name" value="PNK3P"/>
</dbReference>
<evidence type="ECO:0008006" key="3">
    <source>
        <dbReference type="Google" id="ProtNLM"/>
    </source>
</evidence>
<accession>A0A6J4N9A7</accession>
<dbReference type="InterPro" id="IPR036412">
    <property type="entry name" value="HAD-like_sf"/>
</dbReference>
<evidence type="ECO:0000313" key="2">
    <source>
        <dbReference type="EMBL" id="CAA9381814.1"/>
    </source>
</evidence>
<feature type="compositionally biased region" description="Polar residues" evidence="1">
    <location>
        <begin position="58"/>
        <end position="69"/>
    </location>
</feature>
<dbReference type="PANTHER" id="PTHR42891:SF1">
    <property type="entry name" value="D-GLYCERO-BETA-D-MANNO-HEPTOSE-1,7-BISPHOSPHATE 7-PHOSPHATASE"/>
    <property type="match status" value="1"/>
</dbReference>
<gene>
    <name evidence="2" type="ORF">AVDCRST_MAG89-5455</name>
</gene>
<dbReference type="GO" id="GO:0016791">
    <property type="term" value="F:phosphatase activity"/>
    <property type="evidence" value="ECO:0007669"/>
    <property type="project" value="InterPro"/>
</dbReference>
<feature type="compositionally biased region" description="Basic and acidic residues" evidence="1">
    <location>
        <begin position="89"/>
        <end position="100"/>
    </location>
</feature>
<dbReference type="AlphaFoldDB" id="A0A6J4N9A7"/>
<dbReference type="SUPFAM" id="SSF56784">
    <property type="entry name" value="HAD-like"/>
    <property type="match status" value="1"/>
</dbReference>
<dbReference type="InterPro" id="IPR006549">
    <property type="entry name" value="HAD-SF_hydro_IIIA"/>
</dbReference>
<feature type="region of interest" description="Disordered" evidence="1">
    <location>
        <begin position="1"/>
        <end position="119"/>
    </location>
</feature>
<dbReference type="NCBIfam" id="TIGR01662">
    <property type="entry name" value="HAD-SF-IIIA"/>
    <property type="match status" value="1"/>
</dbReference>
<reference evidence="2" key="1">
    <citation type="submission" date="2020-02" db="EMBL/GenBank/DDBJ databases">
        <authorList>
            <person name="Meier V. D."/>
        </authorList>
    </citation>
    <scope>NUCLEOTIDE SEQUENCE</scope>
    <source>
        <strain evidence="2">AVDCRST_MAG89</strain>
    </source>
</reference>
<feature type="compositionally biased region" description="Low complexity" evidence="1">
    <location>
        <begin position="13"/>
        <end position="26"/>
    </location>
</feature>
<dbReference type="GO" id="GO:0005975">
    <property type="term" value="P:carbohydrate metabolic process"/>
    <property type="evidence" value="ECO:0007669"/>
    <property type="project" value="InterPro"/>
</dbReference>
<proteinExistence type="predicted"/>